<evidence type="ECO:0000313" key="14">
    <source>
        <dbReference type="Proteomes" id="UP001160625"/>
    </source>
</evidence>
<dbReference type="Proteomes" id="UP001160625">
    <property type="component" value="Unassembled WGS sequence"/>
</dbReference>
<dbReference type="PANTHER" id="PTHR13822:SF10">
    <property type="entry name" value="ATP SYNTHASE EPSILON CHAIN, CHLOROPLASTIC"/>
    <property type="match status" value="1"/>
</dbReference>
<evidence type="ECO:0000256" key="4">
    <source>
        <dbReference type="ARBA" id="ARBA00022448"/>
    </source>
</evidence>
<keyword evidence="6 10" id="KW-0406">Ion transport</keyword>
<dbReference type="NCBIfam" id="TIGR01216">
    <property type="entry name" value="ATP_synt_epsi"/>
    <property type="match status" value="1"/>
</dbReference>
<gene>
    <name evidence="10" type="primary">atpC</name>
    <name evidence="13" type="ORF">QGN17_00240</name>
</gene>
<sequence>MADVHFELVTPEKKILSEDAYMVVVPGTEGDFGVLAGHAPLMSTVRDGEVLVYSSMTQIVQRVRVQGGFAEVTEKGLTILAEHAEVLSGADAATHGHPARADH</sequence>
<dbReference type="Pfam" id="PF02823">
    <property type="entry name" value="ATP-synt_DE_N"/>
    <property type="match status" value="1"/>
</dbReference>
<evidence type="ECO:0000256" key="8">
    <source>
        <dbReference type="ARBA" id="ARBA00023196"/>
    </source>
</evidence>
<keyword evidence="8 10" id="KW-0139">CF(1)</keyword>
<comment type="similarity">
    <text evidence="3 10 11">Belongs to the ATPase epsilon chain family.</text>
</comment>
<comment type="subcellular location">
    <subcellularLocation>
        <location evidence="10">Cell membrane</location>
        <topology evidence="10">Peripheral membrane protein</topology>
    </subcellularLocation>
    <subcellularLocation>
        <location evidence="2">Endomembrane system</location>
        <topology evidence="2">Peripheral membrane protein</topology>
    </subcellularLocation>
</comment>
<dbReference type="HAMAP" id="MF_00530">
    <property type="entry name" value="ATP_synth_epsil_bac"/>
    <property type="match status" value="1"/>
</dbReference>
<dbReference type="InterPro" id="IPR036771">
    <property type="entry name" value="ATPsynth_dsu/esu_N"/>
</dbReference>
<evidence type="ECO:0000256" key="7">
    <source>
        <dbReference type="ARBA" id="ARBA00023136"/>
    </source>
</evidence>
<dbReference type="SUPFAM" id="SSF51344">
    <property type="entry name" value="Epsilon subunit of F1F0-ATP synthase N-terminal domain"/>
    <property type="match status" value="1"/>
</dbReference>
<accession>A0ABT6MXD0</accession>
<evidence type="ECO:0000259" key="12">
    <source>
        <dbReference type="Pfam" id="PF02823"/>
    </source>
</evidence>
<dbReference type="InterPro" id="IPR001469">
    <property type="entry name" value="ATP_synth_F1_dsu/esu"/>
</dbReference>
<keyword evidence="4 10" id="KW-0813">Transport</keyword>
<keyword evidence="9 10" id="KW-0066">ATP synthesis</keyword>
<proteinExistence type="inferred from homology"/>
<evidence type="ECO:0000256" key="6">
    <source>
        <dbReference type="ARBA" id="ARBA00023065"/>
    </source>
</evidence>
<evidence type="ECO:0000256" key="2">
    <source>
        <dbReference type="ARBA" id="ARBA00004184"/>
    </source>
</evidence>
<protein>
    <recommendedName>
        <fullName evidence="10">ATP synthase epsilon chain</fullName>
    </recommendedName>
    <alternativeName>
        <fullName evidence="10">ATP synthase F1 sector epsilon subunit</fullName>
    </alternativeName>
    <alternativeName>
        <fullName evidence="10">F-ATPase epsilon subunit</fullName>
    </alternativeName>
</protein>
<evidence type="ECO:0000256" key="5">
    <source>
        <dbReference type="ARBA" id="ARBA00022781"/>
    </source>
</evidence>
<comment type="subunit">
    <text evidence="10 11">F-type ATPases have 2 components, CF(1) - the catalytic core - and CF(0) - the membrane proton channel. CF(1) has five subunits: alpha(3), beta(3), gamma(1), delta(1), epsilon(1). CF(0) has three main subunits: a, b and c.</text>
</comment>
<dbReference type="CDD" id="cd12152">
    <property type="entry name" value="F1-ATPase_delta"/>
    <property type="match status" value="1"/>
</dbReference>
<evidence type="ECO:0000256" key="9">
    <source>
        <dbReference type="ARBA" id="ARBA00023310"/>
    </source>
</evidence>
<reference evidence="13" key="1">
    <citation type="submission" date="2023-04" db="EMBL/GenBank/DDBJ databases">
        <title>Sphingomonas sp. MAHUQ-71 isolated from rice field.</title>
        <authorList>
            <person name="Huq M.A."/>
        </authorList>
    </citation>
    <scope>NUCLEOTIDE SEQUENCE</scope>
    <source>
        <strain evidence="13">MAHUQ-71</strain>
    </source>
</reference>
<dbReference type="PANTHER" id="PTHR13822">
    <property type="entry name" value="ATP SYNTHASE DELTA/EPSILON CHAIN"/>
    <property type="match status" value="1"/>
</dbReference>
<keyword evidence="7 10" id="KW-0472">Membrane</keyword>
<feature type="domain" description="ATP synthase F1 complex delta/epsilon subunit N-terminal" evidence="12">
    <location>
        <begin position="5"/>
        <end position="84"/>
    </location>
</feature>
<keyword evidence="10" id="KW-1003">Cell membrane</keyword>
<keyword evidence="5 10" id="KW-0375">Hydrogen ion transport</keyword>
<name>A0ABT6MXD0_9SPHN</name>
<evidence type="ECO:0000313" key="13">
    <source>
        <dbReference type="EMBL" id="MDH7637144.1"/>
    </source>
</evidence>
<dbReference type="InterPro" id="IPR020546">
    <property type="entry name" value="ATP_synth_F1_dsu/esu_N"/>
</dbReference>
<keyword evidence="14" id="KW-1185">Reference proteome</keyword>
<dbReference type="RefSeq" id="WP_281042513.1">
    <property type="nucleotide sequence ID" value="NZ_JARYGZ010000001.1"/>
</dbReference>
<dbReference type="EMBL" id="JARYGZ010000001">
    <property type="protein sequence ID" value="MDH7637144.1"/>
    <property type="molecule type" value="Genomic_DNA"/>
</dbReference>
<dbReference type="Gene3D" id="2.60.15.10">
    <property type="entry name" value="F0F1 ATP synthase delta/epsilon subunit, N-terminal"/>
    <property type="match status" value="1"/>
</dbReference>
<evidence type="ECO:0000256" key="10">
    <source>
        <dbReference type="HAMAP-Rule" id="MF_00530"/>
    </source>
</evidence>
<comment type="caution">
    <text evidence="13">The sequence shown here is derived from an EMBL/GenBank/DDBJ whole genome shotgun (WGS) entry which is preliminary data.</text>
</comment>
<evidence type="ECO:0000256" key="3">
    <source>
        <dbReference type="ARBA" id="ARBA00005712"/>
    </source>
</evidence>
<dbReference type="NCBIfam" id="NF009983">
    <property type="entry name" value="PRK13449.1"/>
    <property type="match status" value="1"/>
</dbReference>
<organism evidence="13 14">
    <name type="scientific">Sphingomonas oryzagri</name>
    <dbReference type="NCBI Taxonomy" id="3042314"/>
    <lineage>
        <taxon>Bacteria</taxon>
        <taxon>Pseudomonadati</taxon>
        <taxon>Pseudomonadota</taxon>
        <taxon>Alphaproteobacteria</taxon>
        <taxon>Sphingomonadales</taxon>
        <taxon>Sphingomonadaceae</taxon>
        <taxon>Sphingomonas</taxon>
    </lineage>
</organism>
<evidence type="ECO:0000256" key="11">
    <source>
        <dbReference type="RuleBase" id="RU003656"/>
    </source>
</evidence>
<evidence type="ECO:0000256" key="1">
    <source>
        <dbReference type="ARBA" id="ARBA00003543"/>
    </source>
</evidence>
<comment type="function">
    <text evidence="1 10">Produces ATP from ADP in the presence of a proton gradient across the membrane.</text>
</comment>